<dbReference type="GO" id="GO:0006515">
    <property type="term" value="P:protein quality control for misfolded or incompletely synthesized proteins"/>
    <property type="evidence" value="ECO:0007669"/>
    <property type="project" value="TreeGrafter"/>
</dbReference>
<dbReference type="InterPro" id="IPR029045">
    <property type="entry name" value="ClpP/crotonase-like_dom_sf"/>
</dbReference>
<dbReference type="Proteomes" id="UP000076501">
    <property type="component" value="Unassembled WGS sequence"/>
</dbReference>
<protein>
    <recommendedName>
        <fullName evidence="6">ATP-dependent Clp protease proteolytic subunit</fullName>
    </recommendedName>
</protein>
<comment type="similarity">
    <text evidence="1 6">Belongs to the peptidase S14 family.</text>
</comment>
<dbReference type="Pfam" id="PF00574">
    <property type="entry name" value="CLP_protease"/>
    <property type="match status" value="1"/>
</dbReference>
<keyword evidence="5" id="KW-0720">Serine protease</keyword>
<evidence type="ECO:0000256" key="1">
    <source>
        <dbReference type="ARBA" id="ARBA00007039"/>
    </source>
</evidence>
<dbReference type="PANTHER" id="PTHR10381:SF70">
    <property type="entry name" value="ATP-DEPENDENT CLP PROTEASE PROTEOLYTIC SUBUNIT"/>
    <property type="match status" value="1"/>
</dbReference>
<dbReference type="InterPro" id="IPR001907">
    <property type="entry name" value="ClpP"/>
</dbReference>
<dbReference type="NCBIfam" id="NF045542">
    <property type="entry name" value="Clp_rel_HeadMat"/>
    <property type="match status" value="1"/>
</dbReference>
<reference evidence="7 8" key="1">
    <citation type="submission" date="2015-09" db="EMBL/GenBank/DDBJ databases">
        <title>Bacillus cereus food isolates.</title>
        <authorList>
            <person name="Boekhorst J."/>
        </authorList>
    </citation>
    <scope>NUCLEOTIDE SEQUENCE [LARGE SCALE GENOMIC DNA]</scope>
    <source>
        <strain evidence="7 8">B4082</strain>
    </source>
</reference>
<dbReference type="GO" id="GO:0051117">
    <property type="term" value="F:ATPase binding"/>
    <property type="evidence" value="ECO:0007669"/>
    <property type="project" value="TreeGrafter"/>
</dbReference>
<evidence type="ECO:0000256" key="6">
    <source>
        <dbReference type="RuleBase" id="RU003567"/>
    </source>
</evidence>
<dbReference type="EMBL" id="LJKA01000002">
    <property type="protein sequence ID" value="KZD41602.1"/>
    <property type="molecule type" value="Genomic_DNA"/>
</dbReference>
<evidence type="ECO:0000313" key="7">
    <source>
        <dbReference type="EMBL" id="KZD41602.1"/>
    </source>
</evidence>
<gene>
    <name evidence="7" type="ORF">B4082_0237</name>
</gene>
<dbReference type="PANTHER" id="PTHR10381">
    <property type="entry name" value="ATP-DEPENDENT CLP PROTEASE PROTEOLYTIC SUBUNIT"/>
    <property type="match status" value="1"/>
</dbReference>
<proteinExistence type="inferred from homology"/>
<comment type="caution">
    <text evidence="7">The sequence shown here is derived from an EMBL/GenBank/DDBJ whole genome shotgun (WGS) entry which is preliminary data.</text>
</comment>
<keyword evidence="2" id="KW-0963">Cytoplasm</keyword>
<name>A0A164IL95_BACCE</name>
<dbReference type="GO" id="GO:0004176">
    <property type="term" value="F:ATP-dependent peptidase activity"/>
    <property type="evidence" value="ECO:0007669"/>
    <property type="project" value="InterPro"/>
</dbReference>
<dbReference type="GO" id="GO:0004252">
    <property type="term" value="F:serine-type endopeptidase activity"/>
    <property type="evidence" value="ECO:0007669"/>
    <property type="project" value="InterPro"/>
</dbReference>
<dbReference type="PRINTS" id="PR00127">
    <property type="entry name" value="CLPPROTEASEP"/>
</dbReference>
<dbReference type="AlphaFoldDB" id="A0A164IL95"/>
<evidence type="ECO:0000256" key="3">
    <source>
        <dbReference type="ARBA" id="ARBA00022670"/>
    </source>
</evidence>
<evidence type="ECO:0000256" key="2">
    <source>
        <dbReference type="ARBA" id="ARBA00022490"/>
    </source>
</evidence>
<organism evidence="7 8">
    <name type="scientific">Bacillus cereus</name>
    <dbReference type="NCBI Taxonomy" id="1396"/>
    <lineage>
        <taxon>Bacteria</taxon>
        <taxon>Bacillati</taxon>
        <taxon>Bacillota</taxon>
        <taxon>Bacilli</taxon>
        <taxon>Bacillales</taxon>
        <taxon>Bacillaceae</taxon>
        <taxon>Bacillus</taxon>
        <taxon>Bacillus cereus group</taxon>
    </lineage>
</organism>
<dbReference type="SUPFAM" id="SSF52096">
    <property type="entry name" value="ClpP/crotonase"/>
    <property type="match status" value="1"/>
</dbReference>
<keyword evidence="4" id="KW-0378">Hydrolase</keyword>
<dbReference type="Gene3D" id="3.90.226.10">
    <property type="entry name" value="2-enoyl-CoA Hydratase, Chain A, domain 1"/>
    <property type="match status" value="1"/>
</dbReference>
<dbReference type="PATRIC" id="fig|1396.539.peg.2410"/>
<dbReference type="GO" id="GO:0009368">
    <property type="term" value="C:endopeptidase Clp complex"/>
    <property type="evidence" value="ECO:0007669"/>
    <property type="project" value="TreeGrafter"/>
</dbReference>
<keyword evidence="3 7" id="KW-0645">Protease</keyword>
<dbReference type="InterPro" id="IPR023562">
    <property type="entry name" value="ClpP/TepA"/>
</dbReference>
<sequence length="248" mass="27806">MMEQVNMNKLLNLKRDIRFESKGENEYKLTVYGSIGGWFSENNAEAVRRKIQDVKAEKIHVHINSGGGSAFDGVAICNQLKQHNAEIIVHIDGWAASAASVIAMAGDKIIMPSNTMMMIHQASTFEYGNADLFEKTARDLRKIDSALAASYKKRFVGTDEELKQLLKDETWLTAEEAVALGLADEIADEIEIDDTQEDEEEEVVEIFKEDLVAKYMKQPNNQNPKEPIQEPVNKKQNLSTLFLTLGGK</sequence>
<evidence type="ECO:0000256" key="4">
    <source>
        <dbReference type="ARBA" id="ARBA00022801"/>
    </source>
</evidence>
<accession>A0A164IL95</accession>
<evidence type="ECO:0000313" key="8">
    <source>
        <dbReference type="Proteomes" id="UP000076501"/>
    </source>
</evidence>
<evidence type="ECO:0000256" key="5">
    <source>
        <dbReference type="ARBA" id="ARBA00022825"/>
    </source>
</evidence>
<dbReference type="CDD" id="cd07016">
    <property type="entry name" value="S14_ClpP_1"/>
    <property type="match status" value="1"/>
</dbReference>